<dbReference type="PROSITE" id="PS51192">
    <property type="entry name" value="HELICASE_ATP_BIND_1"/>
    <property type="match status" value="1"/>
</dbReference>
<dbReference type="GO" id="GO:0016887">
    <property type="term" value="F:ATP hydrolysis activity"/>
    <property type="evidence" value="ECO:0007669"/>
    <property type="project" value="TreeGrafter"/>
</dbReference>
<dbReference type="InterPro" id="IPR038718">
    <property type="entry name" value="SNF2-like_sf"/>
</dbReference>
<feature type="compositionally biased region" description="Low complexity" evidence="5">
    <location>
        <begin position="301"/>
        <end position="311"/>
    </location>
</feature>
<dbReference type="PANTHER" id="PTHR45623:SF14">
    <property type="entry name" value="CHROMODOMAIN-HELICASE-DNA-BINDING PROTEIN 1"/>
    <property type="match status" value="1"/>
</dbReference>
<dbReference type="EMBL" id="JADFTS010000008">
    <property type="protein sequence ID" value="KAF9595154.1"/>
    <property type="molecule type" value="Genomic_DNA"/>
</dbReference>
<evidence type="ECO:0000256" key="5">
    <source>
        <dbReference type="SAM" id="MobiDB-lite"/>
    </source>
</evidence>
<gene>
    <name evidence="8" type="ORF">IFM89_037583</name>
</gene>
<feature type="domain" description="Chromo" evidence="6">
    <location>
        <begin position="337"/>
        <end position="425"/>
    </location>
</feature>
<dbReference type="Proteomes" id="UP000631114">
    <property type="component" value="Unassembled WGS sequence"/>
</dbReference>
<dbReference type="GO" id="GO:0005634">
    <property type="term" value="C:nucleus"/>
    <property type="evidence" value="ECO:0007669"/>
    <property type="project" value="UniProtKB-SubCell"/>
</dbReference>
<dbReference type="InterPro" id="IPR000953">
    <property type="entry name" value="Chromo/chromo_shadow_dom"/>
</dbReference>
<proteinExistence type="predicted"/>
<accession>A0A835H9C6</accession>
<dbReference type="SUPFAM" id="SSF54160">
    <property type="entry name" value="Chromo domain-like"/>
    <property type="match status" value="2"/>
</dbReference>
<dbReference type="InterPro" id="IPR000330">
    <property type="entry name" value="SNF2_N"/>
</dbReference>
<dbReference type="GO" id="GO:0034728">
    <property type="term" value="P:nucleosome organization"/>
    <property type="evidence" value="ECO:0007669"/>
    <property type="project" value="TreeGrafter"/>
</dbReference>
<dbReference type="Gene3D" id="3.40.50.10810">
    <property type="entry name" value="Tandem AAA-ATPase domain"/>
    <property type="match status" value="1"/>
</dbReference>
<dbReference type="GO" id="GO:0042393">
    <property type="term" value="F:histone binding"/>
    <property type="evidence" value="ECO:0007669"/>
    <property type="project" value="TreeGrafter"/>
</dbReference>
<evidence type="ECO:0000259" key="7">
    <source>
        <dbReference type="PROSITE" id="PS51192"/>
    </source>
</evidence>
<feature type="compositionally biased region" description="Acidic residues" evidence="5">
    <location>
        <begin position="143"/>
        <end position="175"/>
    </location>
</feature>
<evidence type="ECO:0000256" key="2">
    <source>
        <dbReference type="ARBA" id="ARBA00022741"/>
    </source>
</evidence>
<feature type="domain" description="Helicase ATP-binding" evidence="7">
    <location>
        <begin position="533"/>
        <end position="634"/>
    </location>
</feature>
<feature type="region of interest" description="Disordered" evidence="5">
    <location>
        <begin position="87"/>
        <end position="335"/>
    </location>
</feature>
<feature type="compositionally biased region" description="Basic and acidic residues" evidence="5">
    <location>
        <begin position="89"/>
        <end position="108"/>
    </location>
</feature>
<sequence>MAFFRNFTNGIDINTVMDDEEGEDFGVGNRLGNEYVNGSLSEKDVQLRIDDAEGSRGDIQGSGVRTNMVGKWGSSFWKDCQPMYNPREAATESGRESKNLDSDYKSDEGSEDNNSLDDMNGRLESGDCEKDGDDVQRSPADVPAEEMLSDDYYEQDGDDQKDDPDDADFEPDDAGVDGGTTNKDEDWNIDDSDEDDENDIDLDMSDDDVEFIGNTRHKGRGKVGGGLKSNGERKSASKHSRQRRLKAPYDDDNSSAVDSEIDSEEDIIGRPKRGKHHRKNMSGRATMSYKSVEQHDEVRTSSRSVRKVSYVESEESEEVDEGKTKNQKDDIDEEDGDSIERVLWHQPKGMAEDALRNHKSIQPSVLSHFLDSDPDWNETEFFIKWKSQSYLHCQWKPFSELRNLTGFKKVMNYTKRVMEERRFRKALSREEVEVRDVSKEMELDLIKQYSQVDRIFADRIRQGDSDDVTPEFLVKWQGLSYAEATWEKDVDIAFAQDAIDEYKAREAAMTVQGKLVDFQRKKSKAMKCGDVPLECWRNDTNVILADEMGLGKTVQSVSMLGFLQNAQQIHGPFLVVVPLSTLSNWAKEFKKWLPDLNVIVYIGNRASREVGKFCMVIYKASCKHIVFSRVSVAR</sequence>
<comment type="caution">
    <text evidence="8">The sequence shown here is derived from an EMBL/GenBank/DDBJ whole genome shotgun (WGS) entry which is preliminary data.</text>
</comment>
<dbReference type="PROSITE" id="PS50013">
    <property type="entry name" value="CHROMO_2"/>
    <property type="match status" value="2"/>
</dbReference>
<keyword evidence="2" id="KW-0547">Nucleotide-binding</keyword>
<feature type="compositionally biased region" description="Basic residues" evidence="5">
    <location>
        <begin position="236"/>
        <end position="246"/>
    </location>
</feature>
<evidence type="ECO:0008006" key="10">
    <source>
        <dbReference type="Google" id="ProtNLM"/>
    </source>
</evidence>
<name>A0A835H9C6_9MAGN</name>
<organism evidence="8 9">
    <name type="scientific">Coptis chinensis</name>
    <dbReference type="NCBI Taxonomy" id="261450"/>
    <lineage>
        <taxon>Eukaryota</taxon>
        <taxon>Viridiplantae</taxon>
        <taxon>Streptophyta</taxon>
        <taxon>Embryophyta</taxon>
        <taxon>Tracheophyta</taxon>
        <taxon>Spermatophyta</taxon>
        <taxon>Magnoliopsida</taxon>
        <taxon>Ranunculales</taxon>
        <taxon>Ranunculaceae</taxon>
        <taxon>Coptidoideae</taxon>
        <taxon>Coptis</taxon>
    </lineage>
</organism>
<dbReference type="SMART" id="SM00298">
    <property type="entry name" value="CHROMO"/>
    <property type="match status" value="2"/>
</dbReference>
<dbReference type="InterPro" id="IPR016197">
    <property type="entry name" value="Chromo-like_dom_sf"/>
</dbReference>
<feature type="compositionally biased region" description="Basic residues" evidence="5">
    <location>
        <begin position="270"/>
        <end position="281"/>
    </location>
</feature>
<dbReference type="GO" id="GO:0003682">
    <property type="term" value="F:chromatin binding"/>
    <property type="evidence" value="ECO:0007669"/>
    <property type="project" value="TreeGrafter"/>
</dbReference>
<dbReference type="SUPFAM" id="SSF52540">
    <property type="entry name" value="P-loop containing nucleoside triphosphate hydrolases"/>
    <property type="match status" value="1"/>
</dbReference>
<dbReference type="InterPro" id="IPR027417">
    <property type="entry name" value="P-loop_NTPase"/>
</dbReference>
<evidence type="ECO:0000313" key="9">
    <source>
        <dbReference type="Proteomes" id="UP000631114"/>
    </source>
</evidence>
<evidence type="ECO:0000256" key="1">
    <source>
        <dbReference type="ARBA" id="ARBA00004123"/>
    </source>
</evidence>
<keyword evidence="3" id="KW-0067">ATP-binding</keyword>
<evidence type="ECO:0000256" key="4">
    <source>
        <dbReference type="ARBA" id="ARBA00023242"/>
    </source>
</evidence>
<feature type="compositionally biased region" description="Basic and acidic residues" evidence="5">
    <location>
        <begin position="119"/>
        <end position="136"/>
    </location>
</feature>
<dbReference type="Gene3D" id="2.40.50.40">
    <property type="match status" value="2"/>
</dbReference>
<dbReference type="GO" id="GO:0140658">
    <property type="term" value="F:ATP-dependent chromatin remodeler activity"/>
    <property type="evidence" value="ECO:0007669"/>
    <property type="project" value="TreeGrafter"/>
</dbReference>
<evidence type="ECO:0000256" key="3">
    <source>
        <dbReference type="ARBA" id="ARBA00022840"/>
    </source>
</evidence>
<evidence type="ECO:0000313" key="8">
    <source>
        <dbReference type="EMBL" id="KAF9595154.1"/>
    </source>
</evidence>
<reference evidence="8 9" key="1">
    <citation type="submission" date="2020-10" db="EMBL/GenBank/DDBJ databases">
        <title>The Coptis chinensis genome and diversification of protoberbering-type alkaloids.</title>
        <authorList>
            <person name="Wang B."/>
            <person name="Shu S."/>
            <person name="Song C."/>
            <person name="Liu Y."/>
        </authorList>
    </citation>
    <scope>NUCLEOTIDE SEQUENCE [LARGE SCALE GENOMIC DNA]</scope>
    <source>
        <strain evidence="8">HL-2020</strain>
        <tissue evidence="8">Leaf</tissue>
    </source>
</reference>
<evidence type="ECO:0000259" key="6">
    <source>
        <dbReference type="PROSITE" id="PS50013"/>
    </source>
</evidence>
<dbReference type="CDD" id="cd18660">
    <property type="entry name" value="CD1_tandem"/>
    <property type="match status" value="1"/>
</dbReference>
<feature type="domain" description="Chromo" evidence="6">
    <location>
        <begin position="450"/>
        <end position="514"/>
    </location>
</feature>
<dbReference type="Pfam" id="PF00385">
    <property type="entry name" value="Chromo"/>
    <property type="match status" value="1"/>
</dbReference>
<dbReference type="GO" id="GO:0000785">
    <property type="term" value="C:chromatin"/>
    <property type="evidence" value="ECO:0007669"/>
    <property type="project" value="TreeGrafter"/>
</dbReference>
<keyword evidence="4" id="KW-0539">Nucleus</keyword>
<comment type="subcellular location">
    <subcellularLocation>
        <location evidence="1">Nucleus</location>
    </subcellularLocation>
</comment>
<dbReference type="CDD" id="cd18659">
    <property type="entry name" value="CD2_tandem"/>
    <property type="match status" value="1"/>
</dbReference>
<dbReference type="GO" id="GO:0003677">
    <property type="term" value="F:DNA binding"/>
    <property type="evidence" value="ECO:0007669"/>
    <property type="project" value="TreeGrafter"/>
</dbReference>
<dbReference type="OrthoDB" id="1740167at2759"/>
<dbReference type="AlphaFoldDB" id="A0A835H9C6"/>
<dbReference type="GO" id="GO:0005524">
    <property type="term" value="F:ATP binding"/>
    <property type="evidence" value="ECO:0007669"/>
    <property type="project" value="UniProtKB-KW"/>
</dbReference>
<dbReference type="PANTHER" id="PTHR45623">
    <property type="entry name" value="CHROMODOMAIN-HELICASE-DNA-BINDING PROTEIN 3-RELATED-RELATED"/>
    <property type="match status" value="1"/>
</dbReference>
<dbReference type="FunFam" id="2.40.50.40:FF:000032">
    <property type="entry name" value="protein CHROMATIN REMODELING 5 isoform X2"/>
    <property type="match status" value="1"/>
</dbReference>
<protein>
    <recommendedName>
        <fullName evidence="10">Protein CHROMATIN REMODELING 5</fullName>
    </recommendedName>
</protein>
<feature type="compositionally biased region" description="Acidic residues" evidence="5">
    <location>
        <begin position="187"/>
        <end position="210"/>
    </location>
</feature>
<keyword evidence="9" id="KW-1185">Reference proteome</keyword>
<dbReference type="InterPro" id="IPR014001">
    <property type="entry name" value="Helicase_ATP-bd"/>
</dbReference>
<dbReference type="Pfam" id="PF00176">
    <property type="entry name" value="SNF2-rel_dom"/>
    <property type="match status" value="1"/>
</dbReference>
<dbReference type="InterPro" id="IPR023780">
    <property type="entry name" value="Chromo_domain"/>
</dbReference>